<dbReference type="AlphaFoldDB" id="A0A2A7MVN6"/>
<comment type="caution">
    <text evidence="4">The sequence shown here is derived from an EMBL/GenBank/DDBJ whole genome shotgun (WGS) entry which is preliminary data.</text>
</comment>
<protein>
    <recommendedName>
        <fullName evidence="7">DUF2561 domain-containing protein</fullName>
    </recommendedName>
</protein>
<evidence type="ECO:0008006" key="7">
    <source>
        <dbReference type="Google" id="ProtNLM"/>
    </source>
</evidence>
<feature type="transmembrane region" description="Helical" evidence="2">
    <location>
        <begin position="71"/>
        <end position="92"/>
    </location>
</feature>
<evidence type="ECO:0000313" key="5">
    <source>
        <dbReference type="Proteomes" id="UP000220914"/>
    </source>
</evidence>
<evidence type="ECO:0000256" key="1">
    <source>
        <dbReference type="SAM" id="MobiDB-lite"/>
    </source>
</evidence>
<dbReference type="EMBL" id="PDCP01000040">
    <property type="protein sequence ID" value="PEG35785.1"/>
    <property type="molecule type" value="Genomic_DNA"/>
</dbReference>
<accession>A0A2A7MVN6</accession>
<evidence type="ECO:0000313" key="6">
    <source>
        <dbReference type="Proteomes" id="UP000465302"/>
    </source>
</evidence>
<evidence type="ECO:0000313" key="4">
    <source>
        <dbReference type="EMBL" id="PEG35785.1"/>
    </source>
</evidence>
<dbReference type="RefSeq" id="WP_097941943.1">
    <property type="nucleotide sequence ID" value="NZ_BLKS01000003.1"/>
</dbReference>
<feature type="compositionally biased region" description="Low complexity" evidence="1">
    <location>
        <begin position="102"/>
        <end position="122"/>
    </location>
</feature>
<dbReference type="Proteomes" id="UP000220914">
    <property type="component" value="Unassembled WGS sequence"/>
</dbReference>
<dbReference type="InterPro" id="IPR024381">
    <property type="entry name" value="DUF2561"/>
</dbReference>
<keyword evidence="2" id="KW-1133">Transmembrane helix</keyword>
<reference evidence="3 6" key="2">
    <citation type="journal article" date="2019" name="Emerg. Microbes Infect.">
        <title>Comprehensive subspecies identification of 175 nontuberculous mycobacteria species based on 7547 genomic profiles.</title>
        <authorList>
            <person name="Matsumoto Y."/>
            <person name="Kinjo T."/>
            <person name="Motooka D."/>
            <person name="Nabeya D."/>
            <person name="Jung N."/>
            <person name="Uechi K."/>
            <person name="Horii T."/>
            <person name="Iida T."/>
            <person name="Fujita J."/>
            <person name="Nakamura S."/>
        </authorList>
    </citation>
    <scope>NUCLEOTIDE SEQUENCE [LARGE SCALE GENOMIC DNA]</scope>
    <source>
        <strain evidence="3 6">JCM 6377</strain>
    </source>
</reference>
<reference evidence="3" key="3">
    <citation type="submission" date="2020-02" db="EMBL/GenBank/DDBJ databases">
        <authorList>
            <person name="Matsumoto Y."/>
            <person name="Motooka D."/>
            <person name="Nakamura S."/>
        </authorList>
    </citation>
    <scope>NUCLEOTIDE SEQUENCE</scope>
    <source>
        <strain evidence="3">JCM 6377</strain>
    </source>
</reference>
<feature type="transmembrane region" description="Helical" evidence="2">
    <location>
        <begin position="170"/>
        <end position="193"/>
    </location>
</feature>
<evidence type="ECO:0000256" key="2">
    <source>
        <dbReference type="SAM" id="Phobius"/>
    </source>
</evidence>
<organism evidence="4 5">
    <name type="scientific">Mycolicibacterium agri</name>
    <name type="common">Mycobacterium agri</name>
    <dbReference type="NCBI Taxonomy" id="36811"/>
    <lineage>
        <taxon>Bacteria</taxon>
        <taxon>Bacillati</taxon>
        <taxon>Actinomycetota</taxon>
        <taxon>Actinomycetes</taxon>
        <taxon>Mycobacteriales</taxon>
        <taxon>Mycobacteriaceae</taxon>
        <taxon>Mycolicibacterium</taxon>
    </lineage>
</organism>
<dbReference type="EMBL" id="BLKS01000003">
    <property type="protein sequence ID" value="GFG55109.1"/>
    <property type="molecule type" value="Genomic_DNA"/>
</dbReference>
<gene>
    <name evidence="4" type="ORF">CQY20_20620</name>
    <name evidence="3" type="ORF">MAGR_65500</name>
</gene>
<sequence>MTYNTGVRPQTQARSRLDPTAEGAENLDRILLAVCAVIWLAVLGAAVAATVALVDLGRGHTESSTSSGTPWLLYGVIVVSALIIIGAIPLLIRARRAALEEPQPAPGGARPATGRAPTATRAPEPPTQKLRAPQAAGSSARPRGAYTGPLRVSTFDAGLPPAVERMWLRCAVVIACAMGLALLAIGIATYLMAAGHDTASWAAYVVAGLFTVAMPVIPFFYLRQLHGLLDASGP</sequence>
<keyword evidence="2" id="KW-0472">Membrane</keyword>
<dbReference type="Pfam" id="PF10812">
    <property type="entry name" value="DUF2561"/>
    <property type="match status" value="1"/>
</dbReference>
<keyword evidence="2" id="KW-0812">Transmembrane</keyword>
<feature type="transmembrane region" description="Helical" evidence="2">
    <location>
        <begin position="30"/>
        <end position="51"/>
    </location>
</feature>
<feature type="region of interest" description="Disordered" evidence="1">
    <location>
        <begin position="102"/>
        <end position="145"/>
    </location>
</feature>
<dbReference type="OrthoDB" id="4640608at2"/>
<feature type="transmembrane region" description="Helical" evidence="2">
    <location>
        <begin position="199"/>
        <end position="222"/>
    </location>
</feature>
<keyword evidence="5" id="KW-1185">Reference proteome</keyword>
<proteinExistence type="predicted"/>
<evidence type="ECO:0000313" key="3">
    <source>
        <dbReference type="EMBL" id="GFG55109.1"/>
    </source>
</evidence>
<dbReference type="Proteomes" id="UP000465302">
    <property type="component" value="Unassembled WGS sequence"/>
</dbReference>
<name>A0A2A7MVN6_MYCAG</name>
<reference evidence="4 5" key="1">
    <citation type="submission" date="2017-10" db="EMBL/GenBank/DDBJ databases">
        <title>The new phylogeny of genus Mycobacterium.</title>
        <authorList>
            <person name="Tortoli E."/>
            <person name="Trovato A."/>
            <person name="Cirillo D.M."/>
        </authorList>
    </citation>
    <scope>NUCLEOTIDE SEQUENCE [LARGE SCALE GENOMIC DNA]</scope>
    <source>
        <strain evidence="4 5">CCUG37673</strain>
    </source>
</reference>